<comment type="caution">
    <text evidence="1">The sequence shown here is derived from an EMBL/GenBank/DDBJ whole genome shotgun (WGS) entry which is preliminary data.</text>
</comment>
<sequence length="347" mass="40227">MNLKSAAERFYNFAVSECKGSSDLYRELSLQISEDRDLLQLSLSAREGQPIPNLLLGSVHYLLLKGYDHKLREYYPSITDNARQDNQLFAAFKNFCQENLEELTFLMKNKLVQTNEVRRCAYLYPVFCYIYNQTNRPLSLVEIGTSAGLQLLWDQYSYSYDNQDSYGNEDSFVHLTSTVREGKLPHELLTSTPPVNDRRGIDLHVSDLTNEEEYLWLKALIWPEHTDRLNNLEDASKQLRDNPPNLIEGDGVKLLLKVIEGLPLHTMLCIFHTHVANQLPAEVKDNLRQQISDISKSREVFHIYNNMEDWKLHIDYVSNGKVERKTVGETDGHGRWFDWKLLADVLV</sequence>
<keyword evidence="2" id="KW-1185">Reference proteome</keyword>
<gene>
    <name evidence="1" type="ORF">ACFQ2J_18035</name>
</gene>
<organism evidence="1 2">
    <name type="scientific">Thalassobacillus hwangdonensis</name>
    <dbReference type="NCBI Taxonomy" id="546108"/>
    <lineage>
        <taxon>Bacteria</taxon>
        <taxon>Bacillati</taxon>
        <taxon>Bacillota</taxon>
        <taxon>Bacilli</taxon>
        <taxon>Bacillales</taxon>
        <taxon>Bacillaceae</taxon>
        <taxon>Thalassobacillus</taxon>
    </lineage>
</organism>
<dbReference type="RefSeq" id="WP_386063920.1">
    <property type="nucleotide sequence ID" value="NZ_JBHTKL010000006.1"/>
</dbReference>
<proteinExistence type="predicted"/>
<evidence type="ECO:0000313" key="1">
    <source>
        <dbReference type="EMBL" id="MFD1021095.1"/>
    </source>
</evidence>
<dbReference type="Pfam" id="PF10094">
    <property type="entry name" value="DUF2332"/>
    <property type="match status" value="1"/>
</dbReference>
<dbReference type="EMBL" id="JBHTKL010000006">
    <property type="protein sequence ID" value="MFD1021095.1"/>
    <property type="molecule type" value="Genomic_DNA"/>
</dbReference>
<name>A0ABW3L504_9BACI</name>
<dbReference type="Proteomes" id="UP001596990">
    <property type="component" value="Unassembled WGS sequence"/>
</dbReference>
<evidence type="ECO:0000313" key="2">
    <source>
        <dbReference type="Proteomes" id="UP001596990"/>
    </source>
</evidence>
<reference evidence="2" key="1">
    <citation type="journal article" date="2019" name="Int. J. Syst. Evol. Microbiol.">
        <title>The Global Catalogue of Microorganisms (GCM) 10K type strain sequencing project: providing services to taxonomists for standard genome sequencing and annotation.</title>
        <authorList>
            <consortium name="The Broad Institute Genomics Platform"/>
            <consortium name="The Broad Institute Genome Sequencing Center for Infectious Disease"/>
            <person name="Wu L."/>
            <person name="Ma J."/>
        </authorList>
    </citation>
    <scope>NUCLEOTIDE SEQUENCE [LARGE SCALE GENOMIC DNA]</scope>
    <source>
        <strain evidence="2">CCUG 56607</strain>
    </source>
</reference>
<accession>A0ABW3L504</accession>
<protein>
    <submittedName>
        <fullName evidence="1">DUF2332 domain-containing protein</fullName>
    </submittedName>
</protein>
<dbReference type="PIRSF" id="PIRSF012608">
    <property type="entry name" value="UCP012608"/>
    <property type="match status" value="1"/>
</dbReference>
<dbReference type="InterPro" id="IPR011200">
    <property type="entry name" value="UCP012608"/>
</dbReference>